<accession>A0ACB9Z538</accession>
<dbReference type="EMBL" id="MU393455">
    <property type="protein sequence ID" value="KAI4866723.1"/>
    <property type="molecule type" value="Genomic_DNA"/>
</dbReference>
<reference evidence="1 2" key="1">
    <citation type="journal article" date="2022" name="New Phytol.">
        <title>Ecological generalism drives hyperdiversity of secondary metabolite gene clusters in xylarialean endophytes.</title>
        <authorList>
            <person name="Franco M.E.E."/>
            <person name="Wisecaver J.H."/>
            <person name="Arnold A.E."/>
            <person name="Ju Y.M."/>
            <person name="Slot J.C."/>
            <person name="Ahrendt S."/>
            <person name="Moore L.P."/>
            <person name="Eastman K.E."/>
            <person name="Scott K."/>
            <person name="Konkel Z."/>
            <person name="Mondo S.J."/>
            <person name="Kuo A."/>
            <person name="Hayes R.D."/>
            <person name="Haridas S."/>
            <person name="Andreopoulos B."/>
            <person name="Riley R."/>
            <person name="LaButti K."/>
            <person name="Pangilinan J."/>
            <person name="Lipzen A."/>
            <person name="Amirebrahimi M."/>
            <person name="Yan J."/>
            <person name="Adam C."/>
            <person name="Keymanesh K."/>
            <person name="Ng V."/>
            <person name="Louie K."/>
            <person name="Northen T."/>
            <person name="Drula E."/>
            <person name="Henrissat B."/>
            <person name="Hsieh H.M."/>
            <person name="Youens-Clark K."/>
            <person name="Lutzoni F."/>
            <person name="Miadlikowska J."/>
            <person name="Eastwood D.C."/>
            <person name="Hamelin R.C."/>
            <person name="Grigoriev I.V."/>
            <person name="U'Ren J.M."/>
        </authorList>
    </citation>
    <scope>NUCLEOTIDE SEQUENCE [LARGE SCALE GENOMIC DNA]</scope>
    <source>
        <strain evidence="1 2">CBS 119005</strain>
    </source>
</reference>
<organism evidence="1 2">
    <name type="scientific">Hypoxylon rubiginosum</name>
    <dbReference type="NCBI Taxonomy" id="110542"/>
    <lineage>
        <taxon>Eukaryota</taxon>
        <taxon>Fungi</taxon>
        <taxon>Dikarya</taxon>
        <taxon>Ascomycota</taxon>
        <taxon>Pezizomycotina</taxon>
        <taxon>Sordariomycetes</taxon>
        <taxon>Xylariomycetidae</taxon>
        <taxon>Xylariales</taxon>
        <taxon>Hypoxylaceae</taxon>
        <taxon>Hypoxylon</taxon>
    </lineage>
</organism>
<name>A0ACB9Z538_9PEZI</name>
<protein>
    <submittedName>
        <fullName evidence="1">Neutral/alkaline nonlysosomal ceramidase</fullName>
    </submittedName>
</protein>
<proteinExistence type="predicted"/>
<dbReference type="Proteomes" id="UP001497700">
    <property type="component" value="Unassembled WGS sequence"/>
</dbReference>
<evidence type="ECO:0000313" key="1">
    <source>
        <dbReference type="EMBL" id="KAI4866723.1"/>
    </source>
</evidence>
<gene>
    <name evidence="1" type="ORF">F4820DRAFT_415914</name>
</gene>
<comment type="caution">
    <text evidence="1">The sequence shown here is derived from an EMBL/GenBank/DDBJ whole genome shotgun (WGS) entry which is preliminary data.</text>
</comment>
<evidence type="ECO:0000313" key="2">
    <source>
        <dbReference type="Proteomes" id="UP001497700"/>
    </source>
</evidence>
<keyword evidence="2" id="KW-1185">Reference proteome</keyword>
<sequence>MPPTLPDEKAEASPIFPASRRHRRVSPRRGPVAALIVALLLVPIIWILLFFLLAGPTQKFKLWSAFHAGQGWNAASHPEDEYLIGVGKADVTGPCVELNMMGYADPNQIGTGLRQRLYSRAFIVADPSNPTDRFVYLVLDTQSGDTAVRYGILSSLQELGAEYEYYGHHNIAVTGTHSHSGPGAWLNYLLPQITSKGFDQQSYRAIVDGAVLSIRRAHENLTPGHLSVGSTKVFGANINRSLFAYLANPEEERGKYNTSAEDDGSVEKDLTMLKFQRVSDGKNIGVLTWFPTHGTSVLGNNTLISGDNKGVAAYLFEKSAIDDETAAEGFVAGFSQANVGDTSPNVLGAWCEDGSGEQCSFENSTCSDGRSQKCHARGPMFTVNDEGTSSCFEVGKRQFEPARRLYDHLNQAPKPVRGRWVKSFHTFHNMSNHQFQLPNGTEVKTCPAALGYSFAAGTSDGPGAFDFTQHNSNSTNTSPLWRLVSSVLKDPTEEQIACHAPKPILLDVGEVFSPYQWTPNVVDVQVFRVGQLAIIVSPGEATTMAGRRWKEAVGNEITALFADESHSAKPIVVLGGPANSYTHYITTEEEYGIQRYEGASTLYGPHTLAAYINVTLSWIPYLSSSASSRPPLGPEPPNNSNRSLSFIPQVIRDSPPFFKKFGEVKQDVEEVYQKGARISASFVGANPRNNLRLERNYAVVEKLVAPPPPMNSVADAGSASSGDDEDLRTELLVRTQEEGRQWEVVRDDSDWHLVFSWRRTSELLGTSEVLITWETGADPWAEPGRYRFRYFGDAKSLAGEITEFEGVSGEFELVDPDR</sequence>